<dbReference type="EMBL" id="JOJP01000001">
    <property type="protein sequence ID" value="KEI69895.1"/>
    <property type="molecule type" value="Genomic_DNA"/>
</dbReference>
<name>A0A081K6W9_9GAMM</name>
<accession>A0A081K6W9</accession>
<feature type="compositionally biased region" description="Polar residues" evidence="2">
    <location>
        <begin position="88"/>
        <end position="101"/>
    </location>
</feature>
<dbReference type="RefSeq" id="WP_020584617.1">
    <property type="nucleotide sequence ID" value="NZ_JOJP01000001.1"/>
</dbReference>
<keyword evidence="4" id="KW-1185">Reference proteome</keyword>
<feature type="compositionally biased region" description="Low complexity" evidence="2">
    <location>
        <begin position="277"/>
        <end position="294"/>
    </location>
</feature>
<keyword evidence="1" id="KW-0175">Coiled coil</keyword>
<dbReference type="AlphaFoldDB" id="A0A081K6W9"/>
<dbReference type="Proteomes" id="UP000027997">
    <property type="component" value="Unassembled WGS sequence"/>
</dbReference>
<gene>
    <name evidence="3" type="ORF">GV64_03290</name>
</gene>
<comment type="caution">
    <text evidence="3">The sequence shown here is derived from an EMBL/GenBank/DDBJ whole genome shotgun (WGS) entry which is preliminary data.</text>
</comment>
<protein>
    <submittedName>
        <fullName evidence="3">Uncharacterized protein</fullName>
    </submittedName>
</protein>
<proteinExistence type="predicted"/>
<evidence type="ECO:0000313" key="3">
    <source>
        <dbReference type="EMBL" id="KEI69895.1"/>
    </source>
</evidence>
<organism evidence="3 4">
    <name type="scientific">Endozoicomonas elysicola</name>
    <dbReference type="NCBI Taxonomy" id="305900"/>
    <lineage>
        <taxon>Bacteria</taxon>
        <taxon>Pseudomonadati</taxon>
        <taxon>Pseudomonadota</taxon>
        <taxon>Gammaproteobacteria</taxon>
        <taxon>Oceanospirillales</taxon>
        <taxon>Endozoicomonadaceae</taxon>
        <taxon>Endozoicomonas</taxon>
    </lineage>
</organism>
<feature type="compositionally biased region" description="Polar residues" evidence="2">
    <location>
        <begin position="410"/>
        <end position="421"/>
    </location>
</feature>
<evidence type="ECO:0000256" key="1">
    <source>
        <dbReference type="SAM" id="Coils"/>
    </source>
</evidence>
<feature type="region of interest" description="Disordered" evidence="2">
    <location>
        <begin position="1"/>
        <end position="111"/>
    </location>
</feature>
<feature type="region of interest" description="Disordered" evidence="2">
    <location>
        <begin position="402"/>
        <end position="421"/>
    </location>
</feature>
<evidence type="ECO:0000256" key="2">
    <source>
        <dbReference type="SAM" id="MobiDB-lite"/>
    </source>
</evidence>
<feature type="compositionally biased region" description="Polar residues" evidence="2">
    <location>
        <begin position="1"/>
        <end position="18"/>
    </location>
</feature>
<feature type="region of interest" description="Disordered" evidence="2">
    <location>
        <begin position="262"/>
        <end position="355"/>
    </location>
</feature>
<feature type="compositionally biased region" description="Low complexity" evidence="2">
    <location>
        <begin position="55"/>
        <end position="70"/>
    </location>
</feature>
<evidence type="ECO:0000313" key="4">
    <source>
        <dbReference type="Proteomes" id="UP000027997"/>
    </source>
</evidence>
<feature type="compositionally biased region" description="Low complexity" evidence="2">
    <location>
        <begin position="315"/>
        <end position="328"/>
    </location>
</feature>
<feature type="coiled-coil region" evidence="1">
    <location>
        <begin position="225"/>
        <end position="252"/>
    </location>
</feature>
<sequence>MARPLNPNQYQSAQNFTAQAAARQPRPEHPPGYQRVMADKLLPTSSQLFEPSTPPQKTTKTRTITTVTLKPSDKTGSSHHTVSEHSNSRAANQQVLQQTLRHSSDKVAHSSPVDDIFNKLSASLALVYDCSNADHQRPPVSPAPVTTGNTKITRESKQTASTSMSHEPQVKGVQTQADLDQREWLKQTKEILDTRGHTKQELVASRKQRLAYIKTEIDNARKQPLEISKQRAELLKGMLKNIQEEVIQEQSQGSSRSFAYTHSPVTQQAATDIPLERTSTSSRYSSFTSKTSSRPLTGVENKRGTLFGDSKRSSFHQLKSSSSTTSGSDNALPARSKPTLTTSLPDEMGQMMSKWKSESEARSKEFFSDFDSRSWQLKKELAPLSGSPPTATLAQLSFDSTHNDKRSLSETRSSSQGITLQSSYKAPHIPEAIDLILVKLMERYIEYATLDVSVGLQYLRTALADAHNKLSWDTKSKWSATQALRSSQRSLDTLVREYQIANLNSLTDRDIPKFKGQVQQCVQKFMEAVKEITPDRENIVTLKIDVSTSSGVLEKKPTGLT</sequence>
<reference evidence="3 4" key="1">
    <citation type="submission" date="2014-06" db="EMBL/GenBank/DDBJ databases">
        <title>Whole Genome Sequences of Three Symbiotic Endozoicomonas Bacteria.</title>
        <authorList>
            <person name="Neave M.J."/>
            <person name="Apprill A."/>
            <person name="Voolstra C.R."/>
        </authorList>
    </citation>
    <scope>NUCLEOTIDE SEQUENCE [LARGE SCALE GENOMIC DNA]</scope>
    <source>
        <strain evidence="3 4">DSM 22380</strain>
    </source>
</reference>